<dbReference type="AlphaFoldDB" id="A0A494WXN8"/>
<evidence type="ECO:0000313" key="2">
    <source>
        <dbReference type="EMBL" id="RKO65655.1"/>
    </source>
</evidence>
<reference evidence="2 3" key="1">
    <citation type="submission" date="2018-10" db="EMBL/GenBank/DDBJ databases">
        <authorList>
            <person name="Grouzdev D.S."/>
            <person name="Krutkina M.S."/>
            <person name="Tourova T.P."/>
            <person name="Nazina T.N."/>
        </authorList>
    </citation>
    <scope>NUCLEOTIDE SEQUENCE [LARGE SCALE GENOMIC DNA]</scope>
    <source>
        <strain evidence="2 3">435</strain>
    </source>
</reference>
<dbReference type="Gene3D" id="3.30.2090.10">
    <property type="entry name" value="Multidrug efflux transporter AcrB TolC docking domain, DN and DC subdomains"/>
    <property type="match status" value="2"/>
</dbReference>
<dbReference type="Gene3D" id="3.30.70.1440">
    <property type="entry name" value="Multidrug efflux transporter AcrB pore domain"/>
    <property type="match status" value="1"/>
</dbReference>
<feature type="transmembrane region" description="Helical" evidence="1">
    <location>
        <begin position="1006"/>
        <end position="1029"/>
    </location>
</feature>
<feature type="transmembrane region" description="Helical" evidence="1">
    <location>
        <begin position="382"/>
        <end position="406"/>
    </location>
</feature>
<accession>A0A494WXN8</accession>
<dbReference type="InterPro" id="IPR001036">
    <property type="entry name" value="Acrflvin-R"/>
</dbReference>
<dbReference type="SUPFAM" id="SSF82714">
    <property type="entry name" value="Multidrug efflux transporter AcrB TolC docking domain, DN and DC subdomains"/>
    <property type="match status" value="2"/>
</dbReference>
<dbReference type="GO" id="GO:0042910">
    <property type="term" value="F:xenobiotic transmembrane transporter activity"/>
    <property type="evidence" value="ECO:0007669"/>
    <property type="project" value="TreeGrafter"/>
</dbReference>
<gene>
    <name evidence="2" type="ORF">D7024_00845</name>
</gene>
<dbReference type="Gene3D" id="3.30.70.1430">
    <property type="entry name" value="Multidrug efflux transporter AcrB pore domain"/>
    <property type="match status" value="2"/>
</dbReference>
<dbReference type="PRINTS" id="PR00702">
    <property type="entry name" value="ACRIFLAVINRP"/>
</dbReference>
<dbReference type="Pfam" id="PF00873">
    <property type="entry name" value="ACR_tran"/>
    <property type="match status" value="1"/>
</dbReference>
<feature type="transmembrane region" description="Helical" evidence="1">
    <location>
        <begin position="356"/>
        <end position="376"/>
    </location>
</feature>
<keyword evidence="1" id="KW-0472">Membrane</keyword>
<dbReference type="SUPFAM" id="SSF82866">
    <property type="entry name" value="Multidrug efflux transporter AcrB transmembrane domain"/>
    <property type="match status" value="2"/>
</dbReference>
<keyword evidence="1" id="KW-0812">Transmembrane</keyword>
<sequence length="1054" mass="114631">MKITDVSIQRPMLVAVLVTVLLILGGVSLSRLAIDLWPEMNLPVAAVVTEYPGAGPEEVEQQVTRPLESILATVGNLDTIRSTSSMGTSTIILMFDWGTDMNYAALQIREKVDIIRQYLPSGVKTPMTFKMDPNMMPIMQLALSSEDSRRLKQLTDDVIQPRLERVGGVASVWSAGGLEREIRVLVDPERLAGYGLTLNGLTQALSAENLNVSGGTVQEGTKDLLVRVTGEFRDLDQVRRVVVGAPGGHPVHLGDVARVEDGHKKITQFSRVDGKPGLSVYIQKQSGANTVQVARAVHKALDELKKELPGVRFDVVMDQSEFIERSINHVVKEILVGGFLAMLVMWIFLRNLRSTLIISTSIPISIIGTFVLIYFNDMTLNLITMGGLALGVGLIVDDAIVVLENIYRHRQLGYGLVEAARVGTGEVGGAVIASTLTTMAVFLPVVFVKGLAAQLFTPLALTVSFAIFTSLVVALTLVPLMASRWLHLEEEPAVPVPEGSASPGSAASGLRGWRKLYKLSERWFNNLNDAYRRLLEWALNHRRRVIIIVSALFVLSLAAFPLVGFEFMPSMDQGQVNITVEMPRGTSLEETNRVATRIEKMVQDPWVESVFTGVGFTGMQGMWGESNTDVAQIILQLVDKSRRSVTADEVAEILRQRFKDIPGAKIKVSAMEDQSGMMGGTAPVQIQVRGDDMATLTRLGDRVAEVVRRVPGTREVTSSLQEGRPEVQVLVHRDRAAACGLSPAEVASTVRTAVEGTVATRYRTGGEEVDIRVQLRDGEVTRLPDLSTLTILSPTGASVPLSQVAEIVETRGPHAIDRQDQTRVVTVTAQLAGRDLGSVIKDIQAGLKGLSLPPGYTVEFGGEQEQMAETFGDLSLALVLAVVLVYLVMVAQFESVLYPFIIMFSVPVTMVGVTFSLLVTGRTFSVPAFIGLIMLVGIVVKNAIVFVDYVNILRRRGLERREAILKAGPTRLRPILMTALTAILAMLPMALGIGEGSEGQAPMATVVAGGLAFSTVITLVLVPVIYTILDDWKERWQARWAGRRTARLEAVNGG</sequence>
<feature type="transmembrane region" description="Helical" evidence="1">
    <location>
        <begin position="459"/>
        <end position="478"/>
    </location>
</feature>
<feature type="transmembrane region" description="Helical" evidence="1">
    <location>
        <begin position="330"/>
        <end position="349"/>
    </location>
</feature>
<feature type="transmembrane region" description="Helical" evidence="1">
    <location>
        <begin position="427"/>
        <end position="447"/>
    </location>
</feature>
<protein>
    <submittedName>
        <fullName evidence="2">Efflux RND transporter permease subunit</fullName>
    </submittedName>
</protein>
<name>A0A494WXN8_9FIRM</name>
<dbReference type="EMBL" id="RBWE01000001">
    <property type="protein sequence ID" value="RKO65655.1"/>
    <property type="molecule type" value="Genomic_DNA"/>
</dbReference>
<dbReference type="Gene3D" id="3.30.70.1320">
    <property type="entry name" value="Multidrug efflux transporter AcrB pore domain like"/>
    <property type="match status" value="1"/>
</dbReference>
<proteinExistence type="predicted"/>
<dbReference type="PANTHER" id="PTHR32063:SF0">
    <property type="entry name" value="SWARMING MOTILITY PROTEIN SWRC"/>
    <property type="match status" value="1"/>
</dbReference>
<comment type="caution">
    <text evidence="2">The sequence shown here is derived from an EMBL/GenBank/DDBJ whole genome shotgun (WGS) entry which is preliminary data.</text>
</comment>
<dbReference type="Gene3D" id="1.20.1640.10">
    <property type="entry name" value="Multidrug efflux transporter AcrB transmembrane domain"/>
    <property type="match status" value="2"/>
</dbReference>
<keyword evidence="1" id="KW-1133">Transmembrane helix</keyword>
<dbReference type="InterPro" id="IPR027463">
    <property type="entry name" value="AcrB_DN_DC_subdom"/>
</dbReference>
<organism evidence="2 3">
    <name type="scientific">Desulfofundulus salinus</name>
    <dbReference type="NCBI Taxonomy" id="2419843"/>
    <lineage>
        <taxon>Bacteria</taxon>
        <taxon>Bacillati</taxon>
        <taxon>Bacillota</taxon>
        <taxon>Clostridia</taxon>
        <taxon>Eubacteriales</taxon>
        <taxon>Peptococcaceae</taxon>
        <taxon>Desulfofundulus</taxon>
    </lineage>
</organism>
<dbReference type="GO" id="GO:0005886">
    <property type="term" value="C:plasma membrane"/>
    <property type="evidence" value="ECO:0007669"/>
    <property type="project" value="TreeGrafter"/>
</dbReference>
<dbReference type="RefSeq" id="WP_121450128.1">
    <property type="nucleotide sequence ID" value="NZ_RBWE01000001.1"/>
</dbReference>
<feature type="transmembrane region" description="Helical" evidence="1">
    <location>
        <begin position="926"/>
        <end position="953"/>
    </location>
</feature>
<feature type="transmembrane region" description="Helical" evidence="1">
    <location>
        <begin position="545"/>
        <end position="565"/>
    </location>
</feature>
<evidence type="ECO:0000256" key="1">
    <source>
        <dbReference type="SAM" id="Phobius"/>
    </source>
</evidence>
<dbReference type="PANTHER" id="PTHR32063">
    <property type="match status" value="1"/>
</dbReference>
<dbReference type="SUPFAM" id="SSF82693">
    <property type="entry name" value="Multidrug efflux transporter AcrB pore domain, PN1, PN2, PC1 and PC2 subdomains"/>
    <property type="match status" value="3"/>
</dbReference>
<evidence type="ECO:0000313" key="3">
    <source>
        <dbReference type="Proteomes" id="UP000271256"/>
    </source>
</evidence>
<feature type="transmembrane region" description="Helical" evidence="1">
    <location>
        <begin position="874"/>
        <end position="893"/>
    </location>
</feature>
<dbReference type="Proteomes" id="UP000271256">
    <property type="component" value="Unassembled WGS sequence"/>
</dbReference>
<feature type="transmembrane region" description="Helical" evidence="1">
    <location>
        <begin position="974"/>
        <end position="994"/>
    </location>
</feature>
<feature type="transmembrane region" description="Helical" evidence="1">
    <location>
        <begin position="900"/>
        <end position="920"/>
    </location>
</feature>
<keyword evidence="3" id="KW-1185">Reference proteome</keyword>
<dbReference type="OrthoDB" id="9757876at2"/>